<sequence length="357" mass="38696">MKPSRVILLILNITLIHCGEPPNIYRWMSDNAYICGPTKEPDGSILTFLNEEEGLACTACGTEHLEFPIEACGFRTSAKEAEPRIGCYPVPQLCLDDYQLRYADVFGGLSNEFESGTTDAARKVNSNERGGGVGDVGELPPFGSESLDDHRHQNRDFPPEVIERRNLGGFSETFPPEERKNNGNGLEGDVRTTSSFGSMEFDADDFTVLSIATLDPPPQSSENELQDITATGSVSTMTSTGSVKMSAPPNARSFSPVAPTGTPPSRTAATALPKVASSSAASFSLDDGETEFLPEELDADVRDMLVGKRRAGHSFFGTTTLSTTVPTLPTTTTPKICQDKHKVCNYHFSRISCFFEE</sequence>
<feature type="region of interest" description="Disordered" evidence="1">
    <location>
        <begin position="169"/>
        <end position="188"/>
    </location>
</feature>
<evidence type="ECO:0000256" key="1">
    <source>
        <dbReference type="SAM" id="MobiDB-lite"/>
    </source>
</evidence>
<reference evidence="5" key="2">
    <citation type="submission" date="2019-09" db="UniProtKB">
        <authorList>
            <consortium name="WormBaseParasite"/>
        </authorList>
    </citation>
    <scope>IDENTIFICATION</scope>
</reference>
<accession>A0A183FTT8</accession>
<evidence type="ECO:0000256" key="2">
    <source>
        <dbReference type="SAM" id="SignalP"/>
    </source>
</evidence>
<organism evidence="4 5">
    <name type="scientific">Heligmosomoides polygyrus</name>
    <name type="common">Parasitic roundworm</name>
    <dbReference type="NCBI Taxonomy" id="6339"/>
    <lineage>
        <taxon>Eukaryota</taxon>
        <taxon>Metazoa</taxon>
        <taxon>Ecdysozoa</taxon>
        <taxon>Nematoda</taxon>
        <taxon>Chromadorea</taxon>
        <taxon>Rhabditida</taxon>
        <taxon>Rhabditina</taxon>
        <taxon>Rhabditomorpha</taxon>
        <taxon>Strongyloidea</taxon>
        <taxon>Heligmosomidae</taxon>
        <taxon>Heligmosomoides</taxon>
    </lineage>
</organism>
<feature type="chain" id="PRO_5044551656" evidence="2">
    <location>
        <begin position="19"/>
        <end position="357"/>
    </location>
</feature>
<feature type="signal peptide" evidence="2">
    <location>
        <begin position="1"/>
        <end position="18"/>
    </location>
</feature>
<evidence type="ECO:0000313" key="5">
    <source>
        <dbReference type="WBParaSite" id="HPBE_0001152901-mRNA-1"/>
    </source>
</evidence>
<keyword evidence="2" id="KW-0732">Signal</keyword>
<name>A0A183FTT8_HELPZ</name>
<evidence type="ECO:0000313" key="3">
    <source>
        <dbReference type="EMBL" id="VDO88926.1"/>
    </source>
</evidence>
<reference evidence="3 4" key="1">
    <citation type="submission" date="2018-11" db="EMBL/GenBank/DDBJ databases">
        <authorList>
            <consortium name="Pathogen Informatics"/>
        </authorList>
    </citation>
    <scope>NUCLEOTIDE SEQUENCE [LARGE SCALE GENOMIC DNA]</scope>
</reference>
<dbReference type="AlphaFoldDB" id="A0A183FTT8"/>
<feature type="region of interest" description="Disordered" evidence="1">
    <location>
        <begin position="123"/>
        <end position="155"/>
    </location>
</feature>
<dbReference type="OrthoDB" id="5920234at2759"/>
<protein>
    <submittedName>
        <fullName evidence="5">Secreted protein</fullName>
    </submittedName>
</protein>
<gene>
    <name evidence="3" type="ORF">HPBE_LOCUS11530</name>
</gene>
<evidence type="ECO:0000313" key="4">
    <source>
        <dbReference type="Proteomes" id="UP000050761"/>
    </source>
</evidence>
<feature type="compositionally biased region" description="Low complexity" evidence="1">
    <location>
        <begin position="235"/>
        <end position="246"/>
    </location>
</feature>
<accession>A0A3P7YLB3</accession>
<feature type="region of interest" description="Disordered" evidence="1">
    <location>
        <begin position="235"/>
        <end position="266"/>
    </location>
</feature>
<proteinExistence type="predicted"/>
<dbReference type="Proteomes" id="UP000050761">
    <property type="component" value="Unassembled WGS sequence"/>
</dbReference>
<dbReference type="WBParaSite" id="HPBE_0001152901-mRNA-1">
    <property type="protein sequence ID" value="HPBE_0001152901-mRNA-1"/>
    <property type="gene ID" value="HPBE_0001152901"/>
</dbReference>
<keyword evidence="4" id="KW-1185">Reference proteome</keyword>
<dbReference type="EMBL" id="UZAH01027138">
    <property type="protein sequence ID" value="VDO88926.1"/>
    <property type="molecule type" value="Genomic_DNA"/>
</dbReference>